<feature type="non-terminal residue" evidence="2">
    <location>
        <position position="1"/>
    </location>
</feature>
<gene>
    <name evidence="2" type="ORF">FCALED_LOCUS3671</name>
</gene>
<reference evidence="2" key="1">
    <citation type="submission" date="2021-06" db="EMBL/GenBank/DDBJ databases">
        <authorList>
            <person name="Kallberg Y."/>
            <person name="Tangrot J."/>
            <person name="Rosling A."/>
        </authorList>
    </citation>
    <scope>NUCLEOTIDE SEQUENCE</scope>
    <source>
        <strain evidence="2">UK204</strain>
    </source>
</reference>
<accession>A0A9N8ZM97</accession>
<comment type="caution">
    <text evidence="2">The sequence shown here is derived from an EMBL/GenBank/DDBJ whole genome shotgun (WGS) entry which is preliminary data.</text>
</comment>
<evidence type="ECO:0000313" key="2">
    <source>
        <dbReference type="EMBL" id="CAG8500347.1"/>
    </source>
</evidence>
<name>A0A9N8ZM97_9GLOM</name>
<feature type="compositionally biased region" description="Low complexity" evidence="1">
    <location>
        <begin position="86"/>
        <end position="96"/>
    </location>
</feature>
<feature type="region of interest" description="Disordered" evidence="1">
    <location>
        <begin position="78"/>
        <end position="99"/>
    </location>
</feature>
<dbReference type="EMBL" id="CAJVPQ010000658">
    <property type="protein sequence ID" value="CAG8500347.1"/>
    <property type="molecule type" value="Genomic_DNA"/>
</dbReference>
<organism evidence="2 3">
    <name type="scientific">Funneliformis caledonium</name>
    <dbReference type="NCBI Taxonomy" id="1117310"/>
    <lineage>
        <taxon>Eukaryota</taxon>
        <taxon>Fungi</taxon>
        <taxon>Fungi incertae sedis</taxon>
        <taxon>Mucoromycota</taxon>
        <taxon>Glomeromycotina</taxon>
        <taxon>Glomeromycetes</taxon>
        <taxon>Glomerales</taxon>
        <taxon>Glomeraceae</taxon>
        <taxon>Funneliformis</taxon>
    </lineage>
</organism>
<sequence length="132" mass="14518">MSQSLELVNLPEKYKEYSTPTFKNSNNWDLTQASINSINSPISPSGSAMDIDTLNVGKIVEIVSSKKYIDDNDEQLDISQVPNNHLPTSPSLTSTSGSMEIDNLNVEVSPTTNIGKPIEIMSSENDDNEERI</sequence>
<proteinExistence type="predicted"/>
<evidence type="ECO:0000313" key="3">
    <source>
        <dbReference type="Proteomes" id="UP000789570"/>
    </source>
</evidence>
<keyword evidence="3" id="KW-1185">Reference proteome</keyword>
<protein>
    <submittedName>
        <fullName evidence="2">16633_t:CDS:1</fullName>
    </submittedName>
</protein>
<feature type="non-terminal residue" evidence="2">
    <location>
        <position position="132"/>
    </location>
</feature>
<evidence type="ECO:0000256" key="1">
    <source>
        <dbReference type="SAM" id="MobiDB-lite"/>
    </source>
</evidence>
<dbReference type="AlphaFoldDB" id="A0A9N8ZM97"/>
<dbReference type="Proteomes" id="UP000789570">
    <property type="component" value="Unassembled WGS sequence"/>
</dbReference>